<dbReference type="Pfam" id="PF05916">
    <property type="entry name" value="Sld5"/>
    <property type="match status" value="1"/>
</dbReference>
<comment type="subcellular location">
    <subcellularLocation>
        <location evidence="1">Nucleus</location>
    </subcellularLocation>
</comment>
<dbReference type="InterPro" id="IPR013087">
    <property type="entry name" value="Znf_C2H2_type"/>
</dbReference>
<dbReference type="GO" id="GO:0000727">
    <property type="term" value="P:double-strand break repair via break-induced replication"/>
    <property type="evidence" value="ECO:0007669"/>
    <property type="project" value="TreeGrafter"/>
</dbReference>
<dbReference type="SUPFAM" id="SSF158573">
    <property type="entry name" value="GINS helical bundle-like"/>
    <property type="match status" value="1"/>
</dbReference>
<dbReference type="SMART" id="SM00355">
    <property type="entry name" value="ZnF_C2H2"/>
    <property type="match status" value="7"/>
</dbReference>
<dbReference type="PROSITE" id="PS00028">
    <property type="entry name" value="ZINC_FINGER_C2H2_1"/>
    <property type="match status" value="1"/>
</dbReference>
<evidence type="ECO:0000313" key="9">
    <source>
        <dbReference type="WBParaSite" id="SRDH1_73270.1"/>
    </source>
</evidence>
<dbReference type="CDD" id="cd11711">
    <property type="entry name" value="GINS_A_Sld5"/>
    <property type="match status" value="1"/>
</dbReference>
<dbReference type="GO" id="GO:0006261">
    <property type="term" value="P:DNA-templated DNA replication"/>
    <property type="evidence" value="ECO:0007669"/>
    <property type="project" value="InterPro"/>
</dbReference>
<reference evidence="8" key="1">
    <citation type="submission" date="2022-06" db="EMBL/GenBank/DDBJ databases">
        <authorList>
            <person name="Berger JAMES D."/>
            <person name="Berger JAMES D."/>
        </authorList>
    </citation>
    <scope>NUCLEOTIDE SEQUENCE [LARGE SCALE GENOMIC DNA]</scope>
</reference>
<dbReference type="InterPro" id="IPR038749">
    <property type="entry name" value="Sld5_GINS_A"/>
</dbReference>
<dbReference type="Gene3D" id="3.40.5.60">
    <property type="match status" value="1"/>
</dbReference>
<dbReference type="InterPro" id="IPR036224">
    <property type="entry name" value="GINS_bundle-like_dom_sf"/>
</dbReference>
<dbReference type="InterPro" id="IPR008591">
    <property type="entry name" value="GINS_Sld5"/>
</dbReference>
<evidence type="ECO:0000256" key="3">
    <source>
        <dbReference type="ARBA" id="ARBA00014804"/>
    </source>
</evidence>
<name>A0AA85G2T0_9TREM</name>
<dbReference type="Gene3D" id="1.20.58.1030">
    <property type="match status" value="1"/>
</dbReference>
<dbReference type="InterPro" id="IPR031633">
    <property type="entry name" value="SLD5_C"/>
</dbReference>
<reference evidence="9" key="2">
    <citation type="submission" date="2023-11" db="UniProtKB">
        <authorList>
            <consortium name="WormBaseParasite"/>
        </authorList>
    </citation>
    <scope>IDENTIFICATION</scope>
</reference>
<evidence type="ECO:0000313" key="8">
    <source>
        <dbReference type="Proteomes" id="UP000050792"/>
    </source>
</evidence>
<evidence type="ECO:0000256" key="6">
    <source>
        <dbReference type="ARBA" id="ARBA00030869"/>
    </source>
</evidence>
<dbReference type="WBParaSite" id="SRDH1_73270.1">
    <property type="protein sequence ID" value="SRDH1_73270.1"/>
    <property type="gene ID" value="SRDH1_73270"/>
</dbReference>
<dbReference type="PANTHER" id="PTHR21206">
    <property type="entry name" value="SLD5 PROTEIN"/>
    <property type="match status" value="1"/>
</dbReference>
<proteinExistence type="inferred from homology"/>
<evidence type="ECO:0000256" key="1">
    <source>
        <dbReference type="ARBA" id="ARBA00004123"/>
    </source>
</evidence>
<dbReference type="AlphaFoldDB" id="A0AA85G2T0"/>
<evidence type="ECO:0000256" key="4">
    <source>
        <dbReference type="ARBA" id="ARBA00022705"/>
    </source>
</evidence>
<dbReference type="Pfam" id="PF16922">
    <property type="entry name" value="SLD5_C"/>
    <property type="match status" value="1"/>
</dbReference>
<dbReference type="SUPFAM" id="SSF160059">
    <property type="entry name" value="PriA/YqbF domain"/>
    <property type="match status" value="1"/>
</dbReference>
<evidence type="ECO:0000259" key="7">
    <source>
        <dbReference type="PROSITE" id="PS00028"/>
    </source>
</evidence>
<dbReference type="Proteomes" id="UP000050792">
    <property type="component" value="Unassembled WGS sequence"/>
</dbReference>
<comment type="similarity">
    <text evidence="2">Belongs to the GINS4/SLD5 family.</text>
</comment>
<evidence type="ECO:0000256" key="2">
    <source>
        <dbReference type="ARBA" id="ARBA00008187"/>
    </source>
</evidence>
<feature type="domain" description="C2H2-type" evidence="7">
    <location>
        <begin position="42"/>
        <end position="65"/>
    </location>
</feature>
<dbReference type="InterPro" id="IPR021151">
    <property type="entry name" value="GINS_A"/>
</dbReference>
<keyword evidence="5" id="KW-0539">Nucleus</keyword>
<dbReference type="GO" id="GO:0000811">
    <property type="term" value="C:GINS complex"/>
    <property type="evidence" value="ECO:0007669"/>
    <property type="project" value="TreeGrafter"/>
</dbReference>
<keyword evidence="4" id="KW-0235">DNA replication</keyword>
<dbReference type="CDD" id="cd21692">
    <property type="entry name" value="GINS_B_Sld5"/>
    <property type="match status" value="1"/>
</dbReference>
<accession>A0AA85G2T0</accession>
<organism evidence="8 9">
    <name type="scientific">Schistosoma rodhaini</name>
    <dbReference type="NCBI Taxonomy" id="6188"/>
    <lineage>
        <taxon>Eukaryota</taxon>
        <taxon>Metazoa</taxon>
        <taxon>Spiralia</taxon>
        <taxon>Lophotrochozoa</taxon>
        <taxon>Platyhelminthes</taxon>
        <taxon>Trematoda</taxon>
        <taxon>Digenea</taxon>
        <taxon>Strigeidida</taxon>
        <taxon>Schistosomatoidea</taxon>
        <taxon>Schistosomatidae</taxon>
        <taxon>Schistosoma</taxon>
    </lineage>
</organism>
<keyword evidence="8" id="KW-1185">Reference proteome</keyword>
<protein>
    <recommendedName>
        <fullName evidence="3">DNA replication complex GINS protein SLD5</fullName>
    </recommendedName>
    <alternativeName>
        <fullName evidence="6">GINS complex subunit 4</fullName>
    </alternativeName>
</protein>
<sequence>MVDLRCPDYMNYLRRVYSLQGETNNHNKEMKAGYDEELLLHCRWFDCHQSFPNYIRLHVHFLECHLNNVPELVCLWDSCQKNNTFQEHNQLLRHTLLHTFFEDCIVNTSKLLKAHHKVWNFVCCGINCQKPAYLQRSTEKFLWNPIILIRGFECQWKDCDYTTDSAYLFSEHVKEHDFPYGDDNNNNDCDDEDNNSNTKLTCLWQSLSEDSSTISNQSICGSISGCRSHFHRHVRRHTGLPRYICSKCFVCFTEVVNFKEHFTWSLVKDYQNVVKFNGTDDDSTDCPVSLKLIDESSPFPKHLEGTTLFQCPTCIKVFITKEGWTSHIRECSKSLNKETTVNTKKLDCISLSRKHVSKPYFRIASNNKLSEENYEFYCQIQGCSYQSTKLSAYRAHYRRYHLSSNPDGLWYSCHLCSSYRARKPFTISHHLKSVHSLKPPDGRSRFTYSFDECSQTYQLTGKPPAPCTVRAIRKLAPKLVVKQYSNPSIALKALHSNNNNIGTTGPLAPDLDEIIGDSDEENQSDEELLTSAELLKRFYKIWQNEKLAPVLLTAHSDLLGLIQAEVNQLEAEAKTLPAGDLKAQIKRIQVERIRFIMVDYMRIRMKKIERFAEHILAEERSRNSNESPHLTVEEYLFAKSYSNSIREYLKTTIINRLPANMQSIKDEELTFHPNPNSYVFCQSLKKIDYIEVFDHSSDGTQTSVSLTLEPGAQHLLPYSCIRPYVEGGDVILI</sequence>
<evidence type="ECO:0000256" key="5">
    <source>
        <dbReference type="ARBA" id="ARBA00023242"/>
    </source>
</evidence>
<dbReference type="Gene3D" id="3.30.160.60">
    <property type="entry name" value="Classic Zinc Finger"/>
    <property type="match status" value="1"/>
</dbReference>
<dbReference type="PANTHER" id="PTHR21206:SF0">
    <property type="entry name" value="DNA REPLICATION COMPLEX GINS PROTEIN SLD5"/>
    <property type="match status" value="1"/>
</dbReference>